<dbReference type="InterPro" id="IPR029787">
    <property type="entry name" value="Nucleotide_cyclase"/>
</dbReference>
<dbReference type="Gene3D" id="3.20.20.450">
    <property type="entry name" value="EAL domain"/>
    <property type="match status" value="1"/>
</dbReference>
<gene>
    <name evidence="4" type="ORF">NG54_12825</name>
</gene>
<sequence length="561" mass="64855">MTKDVTELEMGKKVLLESNKAYEALVQRHIGAVMSIDVSGNILSMNESVNDLLLYKENELKSRSIFNLMEKHTAQDFQLLLNKSLVSHQDQTFSCYVYNRIGEKIFVSIHIMLVAVDINIKRFFITIQNINKSAVENRFALHDELTGLWNQHALLEHMKMLILEAKKANRQFAIYYIDLDRFKYFNDILGKQAGDEILKRTAQRLQRLNLDDFQVYHVNSDRFIIILNGNQDDIEKGAVLISAIFNEPFQIEEEDYIIASSIGISIYPNDGEDEETLIKHADTALSQVKDSGKGHYRFYSSRMDVEFQQYILMGKHLRRAIEKNELMIHYQPQVDLKSGEIESFEALLRWNNPKFGNVSPLKFIPFAEETGLIIPIGEWVIDTVCKKVKEWQERGAVDFRVAINISPKQFKAPYLPKLIHQTLRKYDLPASAIEIEITETMMMDIGNVLNILQELKDLGIKISVDDFGTGYSSLNYIKKFPIDILKIDQSFIRELNISQKDVAITKTIIHLAHHLDLEVIAEGVEEQEQVKLLQSLNCQKAQGYYFSRPVSAEEIEHRYFY</sequence>
<dbReference type="PROSITE" id="PS50112">
    <property type="entry name" value="PAS"/>
    <property type="match status" value="1"/>
</dbReference>
<dbReference type="SMART" id="SM00267">
    <property type="entry name" value="GGDEF"/>
    <property type="match status" value="1"/>
</dbReference>
<dbReference type="Gene3D" id="3.30.450.20">
    <property type="entry name" value="PAS domain"/>
    <property type="match status" value="1"/>
</dbReference>
<dbReference type="CDD" id="cd01949">
    <property type="entry name" value="GGDEF"/>
    <property type="match status" value="1"/>
</dbReference>
<dbReference type="SUPFAM" id="SSF141868">
    <property type="entry name" value="EAL domain-like"/>
    <property type="match status" value="1"/>
</dbReference>
<dbReference type="Pfam" id="PF00990">
    <property type="entry name" value="GGDEF"/>
    <property type="match status" value="1"/>
</dbReference>
<organism evidence="4 5">
    <name type="scientific">Heyndrickxia ginsengihumi</name>
    <dbReference type="NCBI Taxonomy" id="363870"/>
    <lineage>
        <taxon>Bacteria</taxon>
        <taxon>Bacillati</taxon>
        <taxon>Bacillota</taxon>
        <taxon>Bacilli</taxon>
        <taxon>Bacillales</taxon>
        <taxon>Bacillaceae</taxon>
        <taxon>Heyndrickxia</taxon>
    </lineage>
</organism>
<dbReference type="InterPro" id="IPR043128">
    <property type="entry name" value="Rev_trsase/Diguanyl_cyclase"/>
</dbReference>
<dbReference type="PANTHER" id="PTHR44757">
    <property type="entry name" value="DIGUANYLATE CYCLASE DGCP"/>
    <property type="match status" value="1"/>
</dbReference>
<proteinExistence type="predicted"/>
<dbReference type="InterPro" id="IPR035965">
    <property type="entry name" value="PAS-like_dom_sf"/>
</dbReference>
<dbReference type="AlphaFoldDB" id="A0A0A6XXQ9"/>
<dbReference type="InterPro" id="IPR000160">
    <property type="entry name" value="GGDEF_dom"/>
</dbReference>
<evidence type="ECO:0000259" key="3">
    <source>
        <dbReference type="PROSITE" id="PS50887"/>
    </source>
</evidence>
<dbReference type="Pfam" id="PF13426">
    <property type="entry name" value="PAS_9"/>
    <property type="match status" value="1"/>
</dbReference>
<dbReference type="InterPro" id="IPR035919">
    <property type="entry name" value="EAL_sf"/>
</dbReference>
<dbReference type="NCBIfam" id="TIGR00229">
    <property type="entry name" value="sensory_box"/>
    <property type="match status" value="1"/>
</dbReference>
<dbReference type="SMART" id="SM00052">
    <property type="entry name" value="EAL"/>
    <property type="match status" value="1"/>
</dbReference>
<dbReference type="InterPro" id="IPR001633">
    <property type="entry name" value="EAL_dom"/>
</dbReference>
<dbReference type="Proteomes" id="UP000030588">
    <property type="component" value="Unassembled WGS sequence"/>
</dbReference>
<comment type="caution">
    <text evidence="4">The sequence shown here is derived from an EMBL/GenBank/DDBJ whole genome shotgun (WGS) entry which is preliminary data.</text>
</comment>
<dbReference type="FunFam" id="3.20.20.450:FF:000001">
    <property type="entry name" value="Cyclic di-GMP phosphodiesterase yahA"/>
    <property type="match status" value="1"/>
</dbReference>
<evidence type="ECO:0000313" key="5">
    <source>
        <dbReference type="Proteomes" id="UP000030588"/>
    </source>
</evidence>
<feature type="domain" description="GGDEF" evidence="3">
    <location>
        <begin position="170"/>
        <end position="301"/>
    </location>
</feature>
<dbReference type="NCBIfam" id="TIGR00254">
    <property type="entry name" value="GGDEF"/>
    <property type="match status" value="1"/>
</dbReference>
<evidence type="ECO:0000259" key="2">
    <source>
        <dbReference type="PROSITE" id="PS50883"/>
    </source>
</evidence>
<dbReference type="Pfam" id="PF00563">
    <property type="entry name" value="EAL"/>
    <property type="match status" value="1"/>
</dbReference>
<protein>
    <submittedName>
        <fullName evidence="4">Diguanylate cyclase</fullName>
    </submittedName>
</protein>
<dbReference type="InterPro" id="IPR052155">
    <property type="entry name" value="Biofilm_reg_signaling"/>
</dbReference>
<dbReference type="SUPFAM" id="SSF55073">
    <property type="entry name" value="Nucleotide cyclase"/>
    <property type="match status" value="1"/>
</dbReference>
<dbReference type="PROSITE" id="PS50887">
    <property type="entry name" value="GGDEF"/>
    <property type="match status" value="1"/>
</dbReference>
<dbReference type="PROSITE" id="PS50883">
    <property type="entry name" value="EAL"/>
    <property type="match status" value="1"/>
</dbReference>
<dbReference type="STRING" id="363870.NG54_12825"/>
<dbReference type="InterPro" id="IPR000014">
    <property type="entry name" value="PAS"/>
</dbReference>
<dbReference type="Gene3D" id="3.30.70.270">
    <property type="match status" value="1"/>
</dbReference>
<feature type="domain" description="PAS" evidence="1">
    <location>
        <begin position="18"/>
        <end position="88"/>
    </location>
</feature>
<dbReference type="SUPFAM" id="SSF55785">
    <property type="entry name" value="PYP-like sensor domain (PAS domain)"/>
    <property type="match status" value="1"/>
</dbReference>
<dbReference type="CDD" id="cd01948">
    <property type="entry name" value="EAL"/>
    <property type="match status" value="1"/>
</dbReference>
<feature type="domain" description="EAL" evidence="2">
    <location>
        <begin position="310"/>
        <end position="561"/>
    </location>
</feature>
<dbReference type="PANTHER" id="PTHR44757:SF2">
    <property type="entry name" value="BIOFILM ARCHITECTURE MAINTENANCE PROTEIN MBAA"/>
    <property type="match status" value="1"/>
</dbReference>
<dbReference type="CDD" id="cd00130">
    <property type="entry name" value="PAS"/>
    <property type="match status" value="1"/>
</dbReference>
<name>A0A0A6XXQ9_9BACI</name>
<dbReference type="EMBL" id="JRUN01000039">
    <property type="protein sequence ID" value="KHD84887.1"/>
    <property type="molecule type" value="Genomic_DNA"/>
</dbReference>
<reference evidence="4 5" key="1">
    <citation type="submission" date="2014-10" db="EMBL/GenBank/DDBJ databases">
        <title>Draft genome of phytase producing Bacillus ginsengihumi strain M2.11.</title>
        <authorList>
            <person name="Toymentseva A."/>
            <person name="Boulygina E.A."/>
            <person name="Kazakov S.V."/>
            <person name="Kayumov I."/>
            <person name="Suleimanova A.D."/>
            <person name="Mardanova A.M."/>
            <person name="Maria S.N."/>
            <person name="Sergey M.Y."/>
            <person name="Sharipova M.R."/>
        </authorList>
    </citation>
    <scope>NUCLEOTIDE SEQUENCE [LARGE SCALE GENOMIC DNA]</scope>
    <source>
        <strain evidence="4 5">M2.11</strain>
    </source>
</reference>
<evidence type="ECO:0000313" key="4">
    <source>
        <dbReference type="EMBL" id="KHD84887.1"/>
    </source>
</evidence>
<evidence type="ECO:0000259" key="1">
    <source>
        <dbReference type="PROSITE" id="PS50112"/>
    </source>
</evidence>
<accession>A0A0A6XXQ9</accession>